<evidence type="ECO:0000259" key="10">
    <source>
        <dbReference type="Pfam" id="PF04963"/>
    </source>
</evidence>
<feature type="domain" description="RNA polymerase sigma factor 54 core-binding" evidence="10">
    <location>
        <begin position="104"/>
        <end position="292"/>
    </location>
</feature>
<evidence type="ECO:0000313" key="11">
    <source>
        <dbReference type="EMBL" id="KXG76655.1"/>
    </source>
</evidence>
<dbReference type="GO" id="GO:0016987">
    <property type="term" value="F:sigma factor activity"/>
    <property type="evidence" value="ECO:0007669"/>
    <property type="project" value="UniProtKB-KW"/>
</dbReference>
<proteinExistence type="inferred from homology"/>
<dbReference type="PRINTS" id="PR00045">
    <property type="entry name" value="SIGMA54FCT"/>
</dbReference>
<dbReference type="STRING" id="520764.AN618_15480"/>
<keyword evidence="3" id="KW-0808">Transferase</keyword>
<comment type="caution">
    <text evidence="11">The sequence shown here is derived from an EMBL/GenBank/DDBJ whole genome shotgun (WGS) entry which is preliminary data.</text>
</comment>
<dbReference type="InterPro" id="IPR000394">
    <property type="entry name" value="RNA_pol_sigma_54"/>
</dbReference>
<dbReference type="PROSITE" id="PS00717">
    <property type="entry name" value="SIGMA54_1"/>
    <property type="match status" value="1"/>
</dbReference>
<dbReference type="OrthoDB" id="9814402at2"/>
<keyword evidence="6" id="KW-0731">Sigma factor</keyword>
<dbReference type="InterPro" id="IPR007634">
    <property type="entry name" value="RNA_pol_sigma_54_DNA-bd"/>
</dbReference>
<dbReference type="Pfam" id="PF04963">
    <property type="entry name" value="Sigma54_CBD"/>
    <property type="match status" value="1"/>
</dbReference>
<name>A0A140L7Y0_9FIRM</name>
<dbReference type="InParanoid" id="A0A140L7Y0"/>
<evidence type="ECO:0000256" key="8">
    <source>
        <dbReference type="ARBA" id="ARBA00023163"/>
    </source>
</evidence>
<dbReference type="Proteomes" id="UP000070427">
    <property type="component" value="Unassembled WGS sequence"/>
</dbReference>
<dbReference type="PANTHER" id="PTHR32248:SF4">
    <property type="entry name" value="RNA POLYMERASE SIGMA-54 FACTOR"/>
    <property type="match status" value="1"/>
</dbReference>
<keyword evidence="4" id="KW-0548">Nucleotidyltransferase</keyword>
<evidence type="ECO:0000259" key="9">
    <source>
        <dbReference type="Pfam" id="PF04552"/>
    </source>
</evidence>
<dbReference type="NCBIfam" id="TIGR02395">
    <property type="entry name" value="rpoN_sigma"/>
    <property type="match status" value="1"/>
</dbReference>
<dbReference type="NCBIfam" id="NF009118">
    <property type="entry name" value="PRK12469.1"/>
    <property type="match status" value="1"/>
</dbReference>
<comment type="similarity">
    <text evidence="1">Belongs to the sigma-54 factor family.</text>
</comment>
<dbReference type="PIRSF" id="PIRSF000774">
    <property type="entry name" value="RpoN"/>
    <property type="match status" value="1"/>
</dbReference>
<sequence>MQMNYSLTLSQTQKLLMTPELRQAITILQLSSLELCDYIEQELLNNPLLDKEEDDYPAFSEDGMRVDEGKTNEDTIEWEEYLQDYFDWDFLRFPRERKEEETSFENFVSATQTLQEHLLMQLRLVAADKKIFKIGEFLIGNLDKNGYLTVSVQEAARILKVPAEEVEKALKVVQTLDPPGVGARNLQECLLIQVEQKGIKDPKLKELIEHHLKDLAEARYTRIAEKLNVPLSKVQELKDIVLSLDPKPGRNFSSVNETHYVVPDAVIEKVGDEYVVIMNDSVTPRLSINPYYRSLLLSEDKESVTSKFLTRKLEAALWLIKSLEQRRMTLYKVIKAIVEVQREFLDKGISGLKPLTLKQIADVVGVHESTVSRAISGKYVQTPRGVFELKFFFQNGLENENGSSTCAETIKKMLKEMISNEDPYNPLSDQMIADDLKKKGIRISRRTVAKYREQLGIPSSAKRKRY</sequence>
<evidence type="ECO:0000256" key="7">
    <source>
        <dbReference type="ARBA" id="ARBA00023125"/>
    </source>
</evidence>
<dbReference type="RefSeq" id="WP_066353648.1">
    <property type="nucleotide sequence ID" value="NZ_LOED01000018.1"/>
</dbReference>
<dbReference type="AlphaFoldDB" id="A0A140L7Y0"/>
<dbReference type="GO" id="GO:0001216">
    <property type="term" value="F:DNA-binding transcription activator activity"/>
    <property type="evidence" value="ECO:0007669"/>
    <property type="project" value="InterPro"/>
</dbReference>
<gene>
    <name evidence="11" type="primary">rpoN</name>
    <name evidence="11" type="ORF">AN618_15480</name>
</gene>
<accession>A0A140L7Y0</accession>
<organism evidence="11 12">
    <name type="scientific">Fervidicola ferrireducens</name>
    <dbReference type="NCBI Taxonomy" id="520764"/>
    <lineage>
        <taxon>Bacteria</taxon>
        <taxon>Bacillati</taxon>
        <taxon>Bacillota</taxon>
        <taxon>Clostridia</taxon>
        <taxon>Thermosediminibacterales</taxon>
        <taxon>Thermosediminibacteraceae</taxon>
        <taxon>Fervidicola</taxon>
    </lineage>
</organism>
<evidence type="ECO:0000256" key="6">
    <source>
        <dbReference type="ARBA" id="ARBA00023082"/>
    </source>
</evidence>
<dbReference type="EMBL" id="LOED01000018">
    <property type="protein sequence ID" value="KXG76655.1"/>
    <property type="molecule type" value="Genomic_DNA"/>
</dbReference>
<dbReference type="InterPro" id="IPR038709">
    <property type="entry name" value="RpoN_core-bd_sf"/>
</dbReference>
<dbReference type="PANTHER" id="PTHR32248">
    <property type="entry name" value="RNA POLYMERASE SIGMA-54 FACTOR"/>
    <property type="match status" value="1"/>
</dbReference>
<dbReference type="PATRIC" id="fig|520764.3.peg.1660"/>
<reference evidence="11 12" key="1">
    <citation type="submission" date="2015-12" db="EMBL/GenBank/DDBJ databases">
        <title>Draft genome sequnece of Fervidicola ferrireducens strain Y170.</title>
        <authorList>
            <person name="Patel B.K."/>
        </authorList>
    </citation>
    <scope>NUCLEOTIDE SEQUENCE [LARGE SCALE GENOMIC DNA]</scope>
    <source>
        <strain evidence="11 12">Y170</strain>
    </source>
</reference>
<dbReference type="PROSITE" id="PS50044">
    <property type="entry name" value="SIGMA54_3"/>
    <property type="match status" value="1"/>
</dbReference>
<dbReference type="GO" id="GO:0003677">
    <property type="term" value="F:DNA binding"/>
    <property type="evidence" value="ECO:0007669"/>
    <property type="project" value="UniProtKB-KW"/>
</dbReference>
<keyword evidence="8" id="KW-0804">Transcription</keyword>
<evidence type="ECO:0000256" key="3">
    <source>
        <dbReference type="ARBA" id="ARBA00022679"/>
    </source>
</evidence>
<dbReference type="InterPro" id="IPR007046">
    <property type="entry name" value="RNA_pol_sigma_54_core-bd"/>
</dbReference>
<keyword evidence="2" id="KW-0240">DNA-directed RNA polymerase</keyword>
<dbReference type="GO" id="GO:0016779">
    <property type="term" value="F:nucleotidyltransferase activity"/>
    <property type="evidence" value="ECO:0007669"/>
    <property type="project" value="UniProtKB-KW"/>
</dbReference>
<dbReference type="GO" id="GO:0000428">
    <property type="term" value="C:DNA-directed RNA polymerase complex"/>
    <property type="evidence" value="ECO:0007669"/>
    <property type="project" value="UniProtKB-KW"/>
</dbReference>
<evidence type="ECO:0000256" key="1">
    <source>
        <dbReference type="ARBA" id="ARBA00008798"/>
    </source>
</evidence>
<evidence type="ECO:0000256" key="4">
    <source>
        <dbReference type="ARBA" id="ARBA00022695"/>
    </source>
</evidence>
<protein>
    <submittedName>
        <fullName evidence="11">RNA polymerase sigma-54 factor</fullName>
    </submittedName>
</protein>
<keyword evidence="5" id="KW-0805">Transcription regulation</keyword>
<evidence type="ECO:0000256" key="2">
    <source>
        <dbReference type="ARBA" id="ARBA00022478"/>
    </source>
</evidence>
<keyword evidence="7" id="KW-0238">DNA-binding</keyword>
<dbReference type="PROSITE" id="PS00718">
    <property type="entry name" value="SIGMA54_2"/>
    <property type="match status" value="1"/>
</dbReference>
<dbReference type="FunCoup" id="A0A140L7Y0">
    <property type="interactions" value="195"/>
</dbReference>
<dbReference type="GO" id="GO:0006352">
    <property type="term" value="P:DNA-templated transcription initiation"/>
    <property type="evidence" value="ECO:0007669"/>
    <property type="project" value="InterPro"/>
</dbReference>
<evidence type="ECO:0000256" key="5">
    <source>
        <dbReference type="ARBA" id="ARBA00023015"/>
    </source>
</evidence>
<dbReference type="Pfam" id="PF04552">
    <property type="entry name" value="Sigma54_DBD"/>
    <property type="match status" value="1"/>
</dbReference>
<dbReference type="Pfam" id="PF00309">
    <property type="entry name" value="Sigma54_AID"/>
    <property type="match status" value="1"/>
</dbReference>
<dbReference type="Gene3D" id="1.10.10.1330">
    <property type="entry name" value="RNA polymerase sigma-54 factor, core-binding domain"/>
    <property type="match status" value="1"/>
</dbReference>
<dbReference type="Gene3D" id="1.10.10.60">
    <property type="entry name" value="Homeodomain-like"/>
    <property type="match status" value="1"/>
</dbReference>
<feature type="domain" description="RNA polymerase sigma factor 54 DNA-binding" evidence="9">
    <location>
        <begin position="307"/>
        <end position="465"/>
    </location>
</feature>
<evidence type="ECO:0000313" key="12">
    <source>
        <dbReference type="Proteomes" id="UP000070427"/>
    </source>
</evidence>
<keyword evidence="12" id="KW-1185">Reference proteome</keyword>